<dbReference type="PANTHER" id="PTHR43649:SF12">
    <property type="entry name" value="DIACETYLCHITOBIOSE BINDING PROTEIN DASA"/>
    <property type="match status" value="1"/>
</dbReference>
<feature type="compositionally biased region" description="Low complexity" evidence="1">
    <location>
        <begin position="32"/>
        <end position="44"/>
    </location>
</feature>
<keyword evidence="4" id="KW-1185">Reference proteome</keyword>
<dbReference type="EMBL" id="CP011388">
    <property type="protein sequence ID" value="ANE47238.1"/>
    <property type="molecule type" value="Genomic_DNA"/>
</dbReference>
<dbReference type="KEGG" id="pswu:SY83_14260"/>
<name>A0A172TJN6_9BACL</name>
<evidence type="ECO:0000256" key="1">
    <source>
        <dbReference type="SAM" id="MobiDB-lite"/>
    </source>
</evidence>
<dbReference type="Pfam" id="PF01547">
    <property type="entry name" value="SBP_bac_1"/>
    <property type="match status" value="1"/>
</dbReference>
<dbReference type="Proteomes" id="UP000076927">
    <property type="component" value="Chromosome"/>
</dbReference>
<evidence type="ECO:0008006" key="5">
    <source>
        <dbReference type="Google" id="ProtNLM"/>
    </source>
</evidence>
<dbReference type="PROSITE" id="PS51257">
    <property type="entry name" value="PROKAR_LIPOPROTEIN"/>
    <property type="match status" value="1"/>
</dbReference>
<dbReference type="AlphaFoldDB" id="A0A172TJN6"/>
<evidence type="ECO:0000256" key="2">
    <source>
        <dbReference type="SAM" id="SignalP"/>
    </source>
</evidence>
<feature type="chain" id="PRO_5038770144" description="Sugar ABC transporter substrate-binding protein" evidence="2">
    <location>
        <begin position="24"/>
        <end position="458"/>
    </location>
</feature>
<dbReference type="Gene3D" id="3.40.190.10">
    <property type="entry name" value="Periplasmic binding protein-like II"/>
    <property type="match status" value="2"/>
</dbReference>
<keyword evidence="2" id="KW-0732">Signal</keyword>
<accession>A0A172TJN6</accession>
<evidence type="ECO:0000313" key="3">
    <source>
        <dbReference type="EMBL" id="ANE47238.1"/>
    </source>
</evidence>
<gene>
    <name evidence="3" type="ORF">SY83_14260</name>
</gene>
<protein>
    <recommendedName>
        <fullName evidence="5">Sugar ABC transporter substrate-binding protein</fullName>
    </recommendedName>
</protein>
<dbReference type="OrthoDB" id="9769685at2"/>
<sequence length="458" mass="49252">MNKRFTKLAAGSLAAVLAIGLTACGNGNNEGKGNNNASNSGSTNEPSANSQAEKDALNGKVTLWTASLAGEPFDTYFKNVESEFEKMHPEVDVVIEDVPQNEMEQKVLISLTGTNVPDVVNLNPHYMSNIAAQGGLLDLTNEISEEAKTSFVEGPYQSGMYDGKLYALPWYLTTTVSWYNGDHFTKAGVTEIPTNITGIYETAKKVSQATGKPSYYPVVNDGNTIMEKMVTLAKGEPIVKDGKVTFEANADILEFFKVTQQMYKEGFIPQEAAEGSIKSGQQLYMSGNLSFLEGGVTFLGPVESGAPEVFKTSKAGQPLTAADAPVNVAVMNFAIPSKTQNKEAAVALAEFVSNAKNQLEFAKTAGTVLPSTTESLKDDYFKNPGDSPKALGMLEASKSLLRAKVLIPPTENSADLRAATKNIFVENLQGKTTPEEALKKLASEWNKAFEKTGEKVTF</sequence>
<organism evidence="3 4">
    <name type="scientific">Paenibacillus swuensis</name>
    <dbReference type="NCBI Taxonomy" id="1178515"/>
    <lineage>
        <taxon>Bacteria</taxon>
        <taxon>Bacillati</taxon>
        <taxon>Bacillota</taxon>
        <taxon>Bacilli</taxon>
        <taxon>Bacillales</taxon>
        <taxon>Paenibacillaceae</taxon>
        <taxon>Paenibacillus</taxon>
    </lineage>
</organism>
<dbReference type="SUPFAM" id="SSF53850">
    <property type="entry name" value="Periplasmic binding protein-like II"/>
    <property type="match status" value="1"/>
</dbReference>
<dbReference type="STRING" id="1178515.SY83_14260"/>
<proteinExistence type="predicted"/>
<reference evidence="3 4" key="1">
    <citation type="submission" date="2015-01" db="EMBL/GenBank/DDBJ databases">
        <title>Paenibacillus swuensis/DY6/whole genome sequencing.</title>
        <authorList>
            <person name="Kim M.K."/>
            <person name="Srinivasan S."/>
            <person name="Lee J.-J."/>
        </authorList>
    </citation>
    <scope>NUCLEOTIDE SEQUENCE [LARGE SCALE GENOMIC DNA]</scope>
    <source>
        <strain evidence="3 4">DY6</strain>
    </source>
</reference>
<evidence type="ECO:0000313" key="4">
    <source>
        <dbReference type="Proteomes" id="UP000076927"/>
    </source>
</evidence>
<dbReference type="RefSeq" id="WP_068607580.1">
    <property type="nucleotide sequence ID" value="NZ_CP011388.1"/>
</dbReference>
<dbReference type="PATRIC" id="fig|1178515.4.peg.2863"/>
<feature type="signal peptide" evidence="2">
    <location>
        <begin position="1"/>
        <end position="23"/>
    </location>
</feature>
<dbReference type="PANTHER" id="PTHR43649">
    <property type="entry name" value="ARABINOSE-BINDING PROTEIN-RELATED"/>
    <property type="match status" value="1"/>
</dbReference>
<dbReference type="InterPro" id="IPR006059">
    <property type="entry name" value="SBP"/>
</dbReference>
<feature type="region of interest" description="Disordered" evidence="1">
    <location>
        <begin position="32"/>
        <end position="53"/>
    </location>
</feature>
<dbReference type="InterPro" id="IPR050490">
    <property type="entry name" value="Bact_solute-bd_prot1"/>
</dbReference>